<proteinExistence type="predicted"/>
<gene>
    <name evidence="2" type="primary">Strn4</name>
    <name evidence="2" type="ORF">L345_10951</name>
</gene>
<evidence type="ECO:0000313" key="3">
    <source>
        <dbReference type="Proteomes" id="UP000018936"/>
    </source>
</evidence>
<dbReference type="AlphaFoldDB" id="V8NMK0"/>
<feature type="non-terminal residue" evidence="2">
    <location>
        <position position="1"/>
    </location>
</feature>
<accession>V8NMK0</accession>
<organism evidence="2 3">
    <name type="scientific">Ophiophagus hannah</name>
    <name type="common">King cobra</name>
    <name type="synonym">Naja hannah</name>
    <dbReference type="NCBI Taxonomy" id="8665"/>
    <lineage>
        <taxon>Eukaryota</taxon>
        <taxon>Metazoa</taxon>
        <taxon>Chordata</taxon>
        <taxon>Craniata</taxon>
        <taxon>Vertebrata</taxon>
        <taxon>Euteleostomi</taxon>
        <taxon>Lepidosauria</taxon>
        <taxon>Squamata</taxon>
        <taxon>Bifurcata</taxon>
        <taxon>Unidentata</taxon>
        <taxon>Episquamata</taxon>
        <taxon>Toxicofera</taxon>
        <taxon>Serpentes</taxon>
        <taxon>Colubroidea</taxon>
        <taxon>Elapidae</taxon>
        <taxon>Elapinae</taxon>
        <taxon>Ophiophagus</taxon>
    </lineage>
</organism>
<evidence type="ECO:0000256" key="1">
    <source>
        <dbReference type="SAM" id="MobiDB-lite"/>
    </source>
</evidence>
<keyword evidence="3" id="KW-1185">Reference proteome</keyword>
<reference evidence="2 3" key="1">
    <citation type="journal article" date="2013" name="Proc. Natl. Acad. Sci. U.S.A.">
        <title>The king cobra genome reveals dynamic gene evolution and adaptation in the snake venom system.</title>
        <authorList>
            <person name="Vonk F.J."/>
            <person name="Casewell N.R."/>
            <person name="Henkel C.V."/>
            <person name="Heimberg A.M."/>
            <person name="Jansen H.J."/>
            <person name="McCleary R.J."/>
            <person name="Kerkkamp H.M."/>
            <person name="Vos R.A."/>
            <person name="Guerreiro I."/>
            <person name="Calvete J.J."/>
            <person name="Wuster W."/>
            <person name="Woods A.E."/>
            <person name="Logan J.M."/>
            <person name="Harrison R.A."/>
            <person name="Castoe T.A."/>
            <person name="de Koning A.P."/>
            <person name="Pollock D.D."/>
            <person name="Yandell M."/>
            <person name="Calderon D."/>
            <person name="Renjifo C."/>
            <person name="Currier R.B."/>
            <person name="Salgado D."/>
            <person name="Pla D."/>
            <person name="Sanz L."/>
            <person name="Hyder A.S."/>
            <person name="Ribeiro J.M."/>
            <person name="Arntzen J.W."/>
            <person name="van den Thillart G.E."/>
            <person name="Boetzer M."/>
            <person name="Pirovano W."/>
            <person name="Dirks R.P."/>
            <person name="Spaink H.P."/>
            <person name="Duboule D."/>
            <person name="McGlinn E."/>
            <person name="Kini R.M."/>
            <person name="Richardson M.K."/>
        </authorList>
    </citation>
    <scope>NUCLEOTIDE SEQUENCE</scope>
    <source>
        <tissue evidence="2">Blood</tissue>
    </source>
</reference>
<dbReference type="OrthoDB" id="727118at2759"/>
<feature type="compositionally biased region" description="Polar residues" evidence="1">
    <location>
        <begin position="139"/>
        <end position="152"/>
    </location>
</feature>
<feature type="compositionally biased region" description="Acidic residues" evidence="1">
    <location>
        <begin position="57"/>
        <end position="68"/>
    </location>
</feature>
<dbReference type="EMBL" id="AZIM01002818">
    <property type="protein sequence ID" value="ETE63295.1"/>
    <property type="molecule type" value="Genomic_DNA"/>
</dbReference>
<protein>
    <submittedName>
        <fullName evidence="2">Striatin-4</fullName>
    </submittedName>
</protein>
<feature type="compositionally biased region" description="Acidic residues" evidence="1">
    <location>
        <begin position="93"/>
        <end position="108"/>
    </location>
</feature>
<name>V8NMK0_OPHHA</name>
<comment type="caution">
    <text evidence="2">The sequence shown here is derived from an EMBL/GenBank/DDBJ whole genome shotgun (WGS) entry which is preliminary data.</text>
</comment>
<evidence type="ECO:0000313" key="2">
    <source>
        <dbReference type="EMBL" id="ETE63295.1"/>
    </source>
</evidence>
<sequence length="152" mass="16308">MRSKRVRSLLGRCSMELNGAAEAGGLSTGPALAATSLNGGESLLVKQIEEQIKRGCEDDDSDEEEDLEGLSLETQRQHKKQRVKLANKPLMPEVEDEDDDEDSEDALSEFDYLGSGENGEGSGDTRRAGDGNELGKSSVELTSSSSGKGTWK</sequence>
<feature type="region of interest" description="Disordered" evidence="1">
    <location>
        <begin position="53"/>
        <end position="152"/>
    </location>
</feature>
<dbReference type="Proteomes" id="UP000018936">
    <property type="component" value="Unassembled WGS sequence"/>
</dbReference>